<evidence type="ECO:0000256" key="1">
    <source>
        <dbReference type="ARBA" id="ARBA00006484"/>
    </source>
</evidence>
<dbReference type="InterPro" id="IPR057326">
    <property type="entry name" value="KR_dom"/>
</dbReference>
<dbReference type="EMBL" id="BAAAZN010000014">
    <property type="protein sequence ID" value="GAA3566434.1"/>
    <property type="molecule type" value="Genomic_DNA"/>
</dbReference>
<dbReference type="SMART" id="SM00822">
    <property type="entry name" value="PKS_KR"/>
    <property type="match status" value="1"/>
</dbReference>
<gene>
    <name evidence="4" type="ORF">GCM10022222_57870</name>
</gene>
<dbReference type="Pfam" id="PF13561">
    <property type="entry name" value="adh_short_C2"/>
    <property type="match status" value="1"/>
</dbReference>
<evidence type="ECO:0000313" key="4">
    <source>
        <dbReference type="EMBL" id="GAA3566434.1"/>
    </source>
</evidence>
<dbReference type="InterPro" id="IPR036291">
    <property type="entry name" value="NAD(P)-bd_dom_sf"/>
</dbReference>
<comment type="similarity">
    <text evidence="1">Belongs to the short-chain dehydrogenases/reductases (SDR) family.</text>
</comment>
<dbReference type="PANTHER" id="PTHR43639">
    <property type="entry name" value="OXIDOREDUCTASE, SHORT-CHAIN DEHYDROGENASE/REDUCTASE FAMILY (AFU_ORTHOLOGUE AFUA_5G02870)"/>
    <property type="match status" value="1"/>
</dbReference>
<organism evidence="4 5">
    <name type="scientific">Amycolatopsis ultiminotia</name>
    <dbReference type="NCBI Taxonomy" id="543629"/>
    <lineage>
        <taxon>Bacteria</taxon>
        <taxon>Bacillati</taxon>
        <taxon>Actinomycetota</taxon>
        <taxon>Actinomycetes</taxon>
        <taxon>Pseudonocardiales</taxon>
        <taxon>Pseudonocardiaceae</taxon>
        <taxon>Amycolatopsis</taxon>
    </lineage>
</organism>
<evidence type="ECO:0000256" key="2">
    <source>
        <dbReference type="ARBA" id="ARBA00023002"/>
    </source>
</evidence>
<evidence type="ECO:0000259" key="3">
    <source>
        <dbReference type="SMART" id="SM00822"/>
    </source>
</evidence>
<keyword evidence="5" id="KW-1185">Reference proteome</keyword>
<dbReference type="Proteomes" id="UP001500689">
    <property type="component" value="Unassembled WGS sequence"/>
</dbReference>
<dbReference type="InterPro" id="IPR002347">
    <property type="entry name" value="SDR_fam"/>
</dbReference>
<name>A0ABP6XFS3_9PSEU</name>
<dbReference type="Gene3D" id="3.40.50.720">
    <property type="entry name" value="NAD(P)-binding Rossmann-like Domain"/>
    <property type="match status" value="1"/>
</dbReference>
<feature type="domain" description="Ketoreductase" evidence="3">
    <location>
        <begin position="14"/>
        <end position="194"/>
    </location>
</feature>
<accession>A0ABP6XFS3</accession>
<protein>
    <submittedName>
        <fullName evidence="4">SDR family NAD(P)-dependent oxidoreductase</fullName>
    </submittedName>
</protein>
<dbReference type="PRINTS" id="PR00080">
    <property type="entry name" value="SDRFAMILY"/>
</dbReference>
<proteinExistence type="inferred from homology"/>
<keyword evidence="2" id="KW-0560">Oxidoreductase</keyword>
<dbReference type="PRINTS" id="PR00081">
    <property type="entry name" value="GDHRDH"/>
</dbReference>
<dbReference type="RefSeq" id="WP_344865423.1">
    <property type="nucleotide sequence ID" value="NZ_BAAAZN010000014.1"/>
</dbReference>
<sequence length="257" mass="25873">MAGSPGAEGESTGQVAVVTGGANGLGEFIARRLHADGYRVAVADVDAAAAAALAGELDATAATARGYGVDVRDRAALEGLLSGLCADFGEVHVLVNNAARTQAKSLLEITREELDEVMAVNLTGTFQACQLFGAYFAKQGYGRIVNLASLAGQNGGTATGGHYASSKGAILSATKVFARELAPHGVTVNAVSPGPQDSPAVRAIIGEENLADYVRGIPVGRLGDPAFIASTVALLASPAAASVTGACWDANGGLHLR</sequence>
<evidence type="ECO:0000313" key="5">
    <source>
        <dbReference type="Proteomes" id="UP001500689"/>
    </source>
</evidence>
<dbReference type="PANTHER" id="PTHR43639:SF1">
    <property type="entry name" value="SHORT-CHAIN DEHYDROGENASE_REDUCTASE FAMILY PROTEIN"/>
    <property type="match status" value="1"/>
</dbReference>
<comment type="caution">
    <text evidence="4">The sequence shown here is derived from an EMBL/GenBank/DDBJ whole genome shotgun (WGS) entry which is preliminary data.</text>
</comment>
<reference evidence="5" key="1">
    <citation type="journal article" date="2019" name="Int. J. Syst. Evol. Microbiol.">
        <title>The Global Catalogue of Microorganisms (GCM) 10K type strain sequencing project: providing services to taxonomists for standard genome sequencing and annotation.</title>
        <authorList>
            <consortium name="The Broad Institute Genomics Platform"/>
            <consortium name="The Broad Institute Genome Sequencing Center for Infectious Disease"/>
            <person name="Wu L."/>
            <person name="Ma J."/>
        </authorList>
    </citation>
    <scope>NUCLEOTIDE SEQUENCE [LARGE SCALE GENOMIC DNA]</scope>
    <source>
        <strain evidence="5">JCM 16898</strain>
    </source>
</reference>
<dbReference type="SUPFAM" id="SSF51735">
    <property type="entry name" value="NAD(P)-binding Rossmann-fold domains"/>
    <property type="match status" value="1"/>
</dbReference>